<sequence>METAPLTLAHAHARNASAETWKANSSQASDEHQQAAGEFAKASHGTGDAEALRILKLLESHHHRLATIIKCNSTTSPTQTEPPSASQQSPETTPSAPSTRSTSPRRAPQSPPRSAPRRKPPRDLSSSIASNLASARGIPGSRRPAAPAISAQHVDGRILGRADRALPHDIRKDGPQQVGKTYKESGEATQVTSEKETTSPPVKPSSEEGFKRFFSTFETFYSALSAPLAFTGLPLVNEEQNQPPTPSLKPASKSSSKQAAPSTSVRADSNPNVGALFSQATLRALDSAPSGGESFIVVPTTGGTVSYAGILNHNGNQSHGGVPSPIIEEEEEERSFEGDEFVDAYEEPAPPSPNMTRSGRRARPGSAGTMAAAEHYGKGGGSGGSRKTMEELDLENTMMRQLLDKLSKRLHMWEASSQSQSLALAQSFRAHRPAASSSAANSEPQTPGAAAAQTNMEHRLRELEVLVESLAREKELQERENDKLVRENEKLLSVLGRYREKWEVLKAGARGRRERGAAAAGGSAGSREGSGGGDGGPGSGVDLQLGGTMLNGSVFRTGFS</sequence>
<feature type="compositionally biased region" description="Low complexity" evidence="2">
    <location>
        <begin position="73"/>
        <end position="108"/>
    </location>
</feature>
<dbReference type="Proteomes" id="UP001365128">
    <property type="component" value="Unassembled WGS sequence"/>
</dbReference>
<keyword evidence="1" id="KW-0175">Coiled coil</keyword>
<feature type="region of interest" description="Disordered" evidence="2">
    <location>
        <begin position="236"/>
        <end position="271"/>
    </location>
</feature>
<evidence type="ECO:0000313" key="3">
    <source>
        <dbReference type="EMBL" id="KAK7531804.1"/>
    </source>
</evidence>
<evidence type="ECO:0000256" key="1">
    <source>
        <dbReference type="SAM" id="Coils"/>
    </source>
</evidence>
<feature type="region of interest" description="Disordered" evidence="2">
    <location>
        <begin position="1"/>
        <end position="46"/>
    </location>
</feature>
<evidence type="ECO:0000256" key="2">
    <source>
        <dbReference type="SAM" id="MobiDB-lite"/>
    </source>
</evidence>
<feature type="compositionally biased region" description="Basic and acidic residues" evidence="2">
    <location>
        <begin position="163"/>
        <end position="174"/>
    </location>
</feature>
<feature type="region of interest" description="Disordered" evidence="2">
    <location>
        <begin position="510"/>
        <end position="560"/>
    </location>
</feature>
<evidence type="ECO:0000313" key="4">
    <source>
        <dbReference type="Proteomes" id="UP001365128"/>
    </source>
</evidence>
<feature type="compositionally biased region" description="Gly residues" evidence="2">
    <location>
        <begin position="522"/>
        <end position="539"/>
    </location>
</feature>
<feature type="region of interest" description="Disordered" evidence="2">
    <location>
        <begin position="309"/>
        <end position="330"/>
    </location>
</feature>
<proteinExistence type="predicted"/>
<organism evidence="3 4">
    <name type="scientific">Phyllosticta citricarpa</name>
    <dbReference type="NCBI Taxonomy" id="55181"/>
    <lineage>
        <taxon>Eukaryota</taxon>
        <taxon>Fungi</taxon>
        <taxon>Dikarya</taxon>
        <taxon>Ascomycota</taxon>
        <taxon>Pezizomycotina</taxon>
        <taxon>Dothideomycetes</taxon>
        <taxon>Dothideomycetes incertae sedis</taxon>
        <taxon>Botryosphaeriales</taxon>
        <taxon>Phyllostictaceae</taxon>
        <taxon>Phyllosticta</taxon>
    </lineage>
</organism>
<name>A0ABR1L988_9PEZI</name>
<reference evidence="3 4" key="1">
    <citation type="submission" date="2024-04" db="EMBL/GenBank/DDBJ databases">
        <title>Phyllosticta paracitricarpa is synonymous to the EU quarantine fungus P. citricarpa based on phylogenomic analyses.</title>
        <authorList>
            <consortium name="Lawrence Berkeley National Laboratory"/>
            <person name="Van Ingen-Buijs V.A."/>
            <person name="Van Westerhoven A.C."/>
            <person name="Haridas S."/>
            <person name="Skiadas P."/>
            <person name="Martin F."/>
            <person name="Groenewald J.Z."/>
            <person name="Crous P.W."/>
            <person name="Seidl M.F."/>
        </authorList>
    </citation>
    <scope>NUCLEOTIDE SEQUENCE [LARGE SCALE GENOMIC DNA]</scope>
    <source>
        <strain evidence="3 4">CBS 122670</strain>
    </source>
</reference>
<feature type="region of interest" description="Disordered" evidence="2">
    <location>
        <begin position="71"/>
        <end position="128"/>
    </location>
</feature>
<gene>
    <name evidence="3" type="ORF">IWX46DRAFT_644942</name>
</gene>
<dbReference type="PANTHER" id="PTHR40130:SF1">
    <property type="entry name" value="SPINDLE POLE BODY-ASSOCIATED PROTEIN CUT12 DOMAIN-CONTAINING PROTEIN"/>
    <property type="match status" value="1"/>
</dbReference>
<feature type="coiled-coil region" evidence="1">
    <location>
        <begin position="453"/>
        <end position="494"/>
    </location>
</feature>
<feature type="region of interest" description="Disordered" evidence="2">
    <location>
        <begin position="163"/>
        <end position="208"/>
    </location>
</feature>
<dbReference type="Gene3D" id="1.20.58.80">
    <property type="entry name" value="Phosphotransferase system, lactose/cellobiose-type IIA subunit"/>
    <property type="match status" value="1"/>
</dbReference>
<dbReference type="EMBL" id="JBBPDW010000054">
    <property type="protein sequence ID" value="KAK7531804.1"/>
    <property type="molecule type" value="Genomic_DNA"/>
</dbReference>
<protein>
    <submittedName>
        <fullName evidence="3">Uncharacterized protein</fullName>
    </submittedName>
</protein>
<keyword evidence="4" id="KW-1185">Reference proteome</keyword>
<feature type="compositionally biased region" description="Low complexity" evidence="2">
    <location>
        <begin position="248"/>
        <end position="264"/>
    </location>
</feature>
<accession>A0ABR1L988</accession>
<feature type="region of interest" description="Disordered" evidence="2">
    <location>
        <begin position="424"/>
        <end position="453"/>
    </location>
</feature>
<comment type="caution">
    <text evidence="3">The sequence shown here is derived from an EMBL/GenBank/DDBJ whole genome shotgun (WGS) entry which is preliminary data.</text>
</comment>
<feature type="region of interest" description="Disordered" evidence="2">
    <location>
        <begin position="346"/>
        <end position="367"/>
    </location>
</feature>
<dbReference type="PANTHER" id="PTHR40130">
    <property type="entry name" value="EXPRESSED PROTEIN"/>
    <property type="match status" value="1"/>
</dbReference>